<name>A0ABX0SE37_9ACTN</name>
<feature type="compositionally biased region" description="Basic and acidic residues" evidence="1">
    <location>
        <begin position="95"/>
        <end position="108"/>
    </location>
</feature>
<gene>
    <name evidence="3" type="ORF">FB473_001298</name>
</gene>
<proteinExistence type="predicted"/>
<reference evidence="3 4" key="1">
    <citation type="submission" date="2020-02" db="EMBL/GenBank/DDBJ databases">
        <title>Sequencing the genomes of 1000 actinobacteria strains.</title>
        <authorList>
            <person name="Klenk H.-P."/>
        </authorList>
    </citation>
    <scope>NUCLEOTIDE SEQUENCE [LARGE SCALE GENOMIC DNA]</scope>
    <source>
        <strain evidence="3 4">DSM 19609</strain>
    </source>
</reference>
<accession>A0ABX0SE37</accession>
<feature type="region of interest" description="Disordered" evidence="1">
    <location>
        <begin position="1"/>
        <end position="21"/>
    </location>
</feature>
<feature type="compositionally biased region" description="Low complexity" evidence="1">
    <location>
        <begin position="233"/>
        <end position="261"/>
    </location>
</feature>
<dbReference type="Proteomes" id="UP000749311">
    <property type="component" value="Unassembled WGS sequence"/>
</dbReference>
<dbReference type="RefSeq" id="WP_167165758.1">
    <property type="nucleotide sequence ID" value="NZ_BAAAOO010000015.1"/>
</dbReference>
<comment type="caution">
    <text evidence="3">The sequence shown here is derived from an EMBL/GenBank/DDBJ whole genome shotgun (WGS) entry which is preliminary data.</text>
</comment>
<feature type="region of interest" description="Disordered" evidence="1">
    <location>
        <begin position="82"/>
        <end position="123"/>
    </location>
</feature>
<evidence type="ECO:0000256" key="2">
    <source>
        <dbReference type="SAM" id="Phobius"/>
    </source>
</evidence>
<feature type="transmembrane region" description="Helical" evidence="2">
    <location>
        <begin position="129"/>
        <end position="151"/>
    </location>
</feature>
<dbReference type="EMBL" id="JAAMOZ010000001">
    <property type="protein sequence ID" value="NIH56653.1"/>
    <property type="molecule type" value="Genomic_DNA"/>
</dbReference>
<feature type="region of interest" description="Disordered" evidence="1">
    <location>
        <begin position="159"/>
        <end position="261"/>
    </location>
</feature>
<keyword evidence="4" id="KW-1185">Reference proteome</keyword>
<feature type="compositionally biased region" description="Low complexity" evidence="1">
    <location>
        <begin position="193"/>
        <end position="219"/>
    </location>
</feature>
<feature type="transmembrane region" description="Helical" evidence="2">
    <location>
        <begin position="54"/>
        <end position="71"/>
    </location>
</feature>
<keyword evidence="2" id="KW-0812">Transmembrane</keyword>
<evidence type="ECO:0000313" key="3">
    <source>
        <dbReference type="EMBL" id="NIH56653.1"/>
    </source>
</evidence>
<sequence length="261" mass="25193">MTGTSGSGSSPVGNTSERGVAKEGGLRVSDVLAGGIASAVAAVVGGSLGAVGSVASAFVVSVVAGIVLPLLRRPLRTGEEKLHTLAGRDATPNGRDTKPSAEAPDEKVGQTTDAAPTEPSTRRNRRVRVAVITALVAFLVAFAAIFVVQAFSGRSLSTGTGQLQGQVAGGDRAGGAAGASATSTGPVNTTQPSASSTASTTASAASTRSGAATTSTASSDGETVGAGSETTGSQTTSDQTRAASQQAQTQSETASATGGAG</sequence>
<keyword evidence="2" id="KW-0472">Membrane</keyword>
<evidence type="ECO:0000313" key="4">
    <source>
        <dbReference type="Proteomes" id="UP000749311"/>
    </source>
</evidence>
<evidence type="ECO:0000256" key="1">
    <source>
        <dbReference type="SAM" id="MobiDB-lite"/>
    </source>
</evidence>
<keyword evidence="2" id="KW-1133">Transmembrane helix</keyword>
<organism evidence="3 4">
    <name type="scientific">Brooklawnia cerclae</name>
    <dbReference type="NCBI Taxonomy" id="349934"/>
    <lineage>
        <taxon>Bacteria</taxon>
        <taxon>Bacillati</taxon>
        <taxon>Actinomycetota</taxon>
        <taxon>Actinomycetes</taxon>
        <taxon>Propionibacteriales</taxon>
        <taxon>Propionibacteriaceae</taxon>
        <taxon>Brooklawnia</taxon>
    </lineage>
</organism>
<protein>
    <submittedName>
        <fullName evidence="3">Uncharacterized protein</fullName>
    </submittedName>
</protein>
<feature type="compositionally biased region" description="Low complexity" evidence="1">
    <location>
        <begin position="1"/>
        <end position="16"/>
    </location>
</feature>
<feature type="compositionally biased region" description="Gly residues" evidence="1">
    <location>
        <begin position="167"/>
        <end position="177"/>
    </location>
</feature>